<evidence type="ECO:0000313" key="2">
    <source>
        <dbReference type="EMBL" id="KAJ8894894.1"/>
    </source>
</evidence>
<feature type="compositionally biased region" description="Low complexity" evidence="1">
    <location>
        <begin position="402"/>
        <end position="412"/>
    </location>
</feature>
<protein>
    <submittedName>
        <fullName evidence="2">Uncharacterized protein</fullName>
    </submittedName>
</protein>
<comment type="caution">
    <text evidence="2">The sequence shown here is derived from an EMBL/GenBank/DDBJ whole genome shotgun (WGS) entry which is preliminary data.</text>
</comment>
<organism evidence="2 3">
    <name type="scientific">Dryococelus australis</name>
    <dbReference type="NCBI Taxonomy" id="614101"/>
    <lineage>
        <taxon>Eukaryota</taxon>
        <taxon>Metazoa</taxon>
        <taxon>Ecdysozoa</taxon>
        <taxon>Arthropoda</taxon>
        <taxon>Hexapoda</taxon>
        <taxon>Insecta</taxon>
        <taxon>Pterygota</taxon>
        <taxon>Neoptera</taxon>
        <taxon>Polyneoptera</taxon>
        <taxon>Phasmatodea</taxon>
        <taxon>Verophasmatodea</taxon>
        <taxon>Anareolatae</taxon>
        <taxon>Phasmatidae</taxon>
        <taxon>Eurycanthinae</taxon>
        <taxon>Dryococelus</taxon>
    </lineage>
</organism>
<accession>A0ABQ9IF62</accession>
<evidence type="ECO:0000256" key="1">
    <source>
        <dbReference type="SAM" id="MobiDB-lite"/>
    </source>
</evidence>
<sequence length="805" mass="88519">MPYCQVGSNTGYSMGQQPMNKHLRLEDQHTSCSSMQIRALTRKTLKTPATESSWSTALTINILRVKQHPSSRAQRLDVDVFIHRVHNRGNFLLLSDMGWLSKRLVQVRDVKCGVVLTNVVTSPCTLHSAGPPDGRGILTWSPRDANPFCFPSPFNPSHTAPAYVYPRSRTETLLLLKRSLRRHISTRRIKPRDWAGGRRLSSFNAGIPPSASSPPRVLREGRINAVYDPELTRIFLIRDHSPEPPEKARLKARFKLILVRNADHNGATVKCAEPGSNRLLTFHQGDPGSIPCRVTPNLRTWESCRWSADFLGDIPFPPTLHSYAAPYSSQSPSSAPKTSMLRAAQISSLTAGMQGRGKQEIPDKTRPTEASRPARFPHGNPDSPWREKRCLAITSPRPPPGRGDMPPSSVPLAAVAPGMLRRADDREQEEGGVSASLSGPRVQPGLAGSCLIHPGEPLWWCEAGCLVSRGQGDVQGRVVKDFAGCNSPAAPALGEQQACPADVRRGARQTHTRSQRRAYTNHDIPSVANLRRTEVCKQRTACRPAQHTKQLSALFPIVLYRSETSTKRTAAFIGRTLSIAPALEIRLREPGVALCREAVAPGRQSPPTSPPLHNSSAILFALPTPSSSVFFVLRAVYEATSLREGMMRISHPLRLLSSVGSANGIKGNVVAEWLACSPPTKTNRAEYPGGSLPDFRTWESYRTMPLVDGFSRGSSVFLLSFNPAMLDTHLNPTHRLPRSRCYEPPKSIHSLTRGKKNYKSNISKCLQVWRAGRACFAGSQLARHAWQAVQPGRHPDSQAGSQPDS</sequence>
<reference evidence="2 3" key="1">
    <citation type="submission" date="2023-02" db="EMBL/GenBank/DDBJ databases">
        <title>LHISI_Scaffold_Assembly.</title>
        <authorList>
            <person name="Stuart O.P."/>
            <person name="Cleave R."/>
            <person name="Magrath M.J.L."/>
            <person name="Mikheyev A.S."/>
        </authorList>
    </citation>
    <scope>NUCLEOTIDE SEQUENCE [LARGE SCALE GENOMIC DNA]</scope>
    <source>
        <strain evidence="2">Daus_M_001</strain>
        <tissue evidence="2">Leg muscle</tissue>
    </source>
</reference>
<gene>
    <name evidence="2" type="ORF">PR048_000201</name>
</gene>
<feature type="region of interest" description="Disordered" evidence="1">
    <location>
        <begin position="393"/>
        <end position="412"/>
    </location>
</feature>
<feature type="region of interest" description="Disordered" evidence="1">
    <location>
        <begin position="349"/>
        <end position="386"/>
    </location>
</feature>
<dbReference type="Proteomes" id="UP001159363">
    <property type="component" value="Chromosome 1"/>
</dbReference>
<name>A0ABQ9IF62_9NEOP</name>
<feature type="compositionally biased region" description="Basic and acidic residues" evidence="1">
    <location>
        <begin position="357"/>
        <end position="369"/>
    </location>
</feature>
<proteinExistence type="predicted"/>
<dbReference type="EMBL" id="JARBHB010000001">
    <property type="protein sequence ID" value="KAJ8894894.1"/>
    <property type="molecule type" value="Genomic_DNA"/>
</dbReference>
<keyword evidence="3" id="KW-1185">Reference proteome</keyword>
<evidence type="ECO:0000313" key="3">
    <source>
        <dbReference type="Proteomes" id="UP001159363"/>
    </source>
</evidence>